<dbReference type="PROSITE" id="PS51257">
    <property type="entry name" value="PROKAR_LIPOPROTEIN"/>
    <property type="match status" value="1"/>
</dbReference>
<name>A0ABS6SL81_9SPHN</name>
<proteinExistence type="predicted"/>
<feature type="chain" id="PRO_5045444263" evidence="1">
    <location>
        <begin position="25"/>
        <end position="186"/>
    </location>
</feature>
<evidence type="ECO:0000313" key="3">
    <source>
        <dbReference type="EMBL" id="MBV7265788.1"/>
    </source>
</evidence>
<dbReference type="InterPro" id="IPR001424">
    <property type="entry name" value="SOD_Cu_Zn_dom"/>
</dbReference>
<dbReference type="CDD" id="cd00305">
    <property type="entry name" value="Cu-Zn_Superoxide_Dismutase"/>
    <property type="match status" value="1"/>
</dbReference>
<dbReference type="RefSeq" id="WP_218316205.1">
    <property type="nucleotide sequence ID" value="NZ_JAGSPB010000001.1"/>
</dbReference>
<accession>A0ABS6SL81</accession>
<feature type="domain" description="Superoxide dismutase copper/zinc binding" evidence="2">
    <location>
        <begin position="52"/>
        <end position="179"/>
    </location>
</feature>
<protein>
    <submittedName>
        <fullName evidence="3">Superoxide dismutase family protein</fullName>
    </submittedName>
</protein>
<keyword evidence="1" id="KW-0732">Signal</keyword>
<dbReference type="InterPro" id="IPR024134">
    <property type="entry name" value="SOD_Cu/Zn_/chaperone"/>
</dbReference>
<gene>
    <name evidence="3" type="ORF">KCG45_06320</name>
</gene>
<dbReference type="Proteomes" id="UP000699975">
    <property type="component" value="Unassembled WGS sequence"/>
</dbReference>
<sequence length="186" mass="18944">MRTYNKAAGTLGLALFLASCSYTSGDTGTGLYASDQKIAAAELTDRQNDPVGRVILVRSEDALSLKLELGGLEPGVKAFHLHTTADCSAPDFTSAGGHLNPDGNTHGSLSEGGKHLGDLPNITVGEDGTVDETFALSGTAADVLAAIFDADGTAVMIHQGPDDYVSDPAGAAGPRIACGELVLNSD</sequence>
<keyword evidence="4" id="KW-1185">Reference proteome</keyword>
<evidence type="ECO:0000256" key="1">
    <source>
        <dbReference type="SAM" id="SignalP"/>
    </source>
</evidence>
<evidence type="ECO:0000259" key="2">
    <source>
        <dbReference type="Pfam" id="PF00080"/>
    </source>
</evidence>
<comment type="caution">
    <text evidence="3">The sequence shown here is derived from an EMBL/GenBank/DDBJ whole genome shotgun (WGS) entry which is preliminary data.</text>
</comment>
<feature type="signal peptide" evidence="1">
    <location>
        <begin position="1"/>
        <end position="24"/>
    </location>
</feature>
<reference evidence="3 4" key="1">
    <citation type="submission" date="2021-04" db="EMBL/GenBank/DDBJ databases">
        <authorList>
            <person name="Pira H."/>
            <person name="Risdian C."/>
            <person name="Wink J."/>
        </authorList>
    </citation>
    <scope>NUCLEOTIDE SEQUENCE [LARGE SCALE GENOMIC DNA]</scope>
    <source>
        <strain evidence="3 4">WH131</strain>
    </source>
</reference>
<dbReference type="PANTHER" id="PTHR10003">
    <property type="entry name" value="SUPEROXIDE DISMUTASE CU-ZN -RELATED"/>
    <property type="match status" value="1"/>
</dbReference>
<dbReference type="EMBL" id="JAGSPB010000001">
    <property type="protein sequence ID" value="MBV7265788.1"/>
    <property type="molecule type" value="Genomic_DNA"/>
</dbReference>
<organism evidence="3 4">
    <name type="scientific">Erythrobacter ani</name>
    <dbReference type="NCBI Taxonomy" id="2827235"/>
    <lineage>
        <taxon>Bacteria</taxon>
        <taxon>Pseudomonadati</taxon>
        <taxon>Pseudomonadota</taxon>
        <taxon>Alphaproteobacteria</taxon>
        <taxon>Sphingomonadales</taxon>
        <taxon>Erythrobacteraceae</taxon>
        <taxon>Erythrobacter/Porphyrobacter group</taxon>
        <taxon>Erythrobacter</taxon>
    </lineage>
</organism>
<evidence type="ECO:0000313" key="4">
    <source>
        <dbReference type="Proteomes" id="UP000699975"/>
    </source>
</evidence>
<dbReference type="Pfam" id="PF00080">
    <property type="entry name" value="Sod_Cu"/>
    <property type="match status" value="1"/>
</dbReference>